<dbReference type="PANTHER" id="PTHR42923:SF3">
    <property type="entry name" value="PROTOPORPHYRINOGEN OXIDASE"/>
    <property type="match status" value="1"/>
</dbReference>
<keyword evidence="6 11" id="KW-0274">FAD</keyword>
<evidence type="ECO:0000256" key="2">
    <source>
        <dbReference type="ARBA" id="ARBA00005073"/>
    </source>
</evidence>
<dbReference type="InterPro" id="IPR050464">
    <property type="entry name" value="Zeta_carotene_desat/Oxidored"/>
</dbReference>
<dbReference type="Proteomes" id="UP000422736">
    <property type="component" value="Chromosome 7"/>
</dbReference>
<dbReference type="InterPro" id="IPR004572">
    <property type="entry name" value="Protoporphyrinogen_oxidase"/>
</dbReference>
<reference evidence="13 14" key="1">
    <citation type="submission" date="2016-03" db="EMBL/GenBank/DDBJ databases">
        <title>How can Kluyveromyces marxianus grow so fast - potential evolutionary course in Saccharomyces Complex revealed by comparative genomics.</title>
        <authorList>
            <person name="Mo W."/>
            <person name="Lu W."/>
            <person name="Yang X."/>
            <person name="Qi J."/>
            <person name="Lv H."/>
        </authorList>
    </citation>
    <scope>NUCLEOTIDE SEQUENCE [LARGE SCALE GENOMIC DNA]</scope>
    <source>
        <strain evidence="13 14">FIM1</strain>
    </source>
</reference>
<evidence type="ECO:0000313" key="14">
    <source>
        <dbReference type="Proteomes" id="UP000422736"/>
    </source>
</evidence>
<comment type="pathway">
    <text evidence="2 11">Porphyrin-containing compound metabolism; protoporphyrin-IX biosynthesis; protoporphyrin-IX from protoporphyrinogen-IX: step 1/1.</text>
</comment>
<evidence type="ECO:0000256" key="6">
    <source>
        <dbReference type="ARBA" id="ARBA00022827"/>
    </source>
</evidence>
<dbReference type="PANTHER" id="PTHR42923">
    <property type="entry name" value="PROTOPORPHYRINOGEN OXIDASE"/>
    <property type="match status" value="1"/>
</dbReference>
<evidence type="ECO:0000256" key="9">
    <source>
        <dbReference type="ARBA" id="ARBA00023244"/>
    </source>
</evidence>
<evidence type="ECO:0000259" key="12">
    <source>
        <dbReference type="Pfam" id="PF01593"/>
    </source>
</evidence>
<dbReference type="EC" id="1.3.3.4" evidence="4 11"/>
<dbReference type="SUPFAM" id="SSF54373">
    <property type="entry name" value="FAD-linked reductases, C-terminal domain"/>
    <property type="match status" value="1"/>
</dbReference>
<reference evidence="13 14" key="2">
    <citation type="submission" date="2019-11" db="EMBL/GenBank/DDBJ databases">
        <authorList>
            <person name="Lu H."/>
        </authorList>
    </citation>
    <scope>NUCLEOTIDE SEQUENCE [LARGE SCALE GENOMIC DNA]</scope>
    <source>
        <strain evidence="13 14">FIM1</strain>
    </source>
</reference>
<comment type="subcellular location">
    <subcellularLocation>
        <location evidence="11">Mitochondrion inner membrane</location>
    </subcellularLocation>
</comment>
<keyword evidence="7 11" id="KW-0560">Oxidoreductase</keyword>
<protein>
    <recommendedName>
        <fullName evidence="4 11">Protoporphyrinogen oxidase</fullName>
        <ecNumber evidence="4 11">1.3.3.4</ecNumber>
    </recommendedName>
</protein>
<dbReference type="Pfam" id="PF01593">
    <property type="entry name" value="Amino_oxidase"/>
    <property type="match status" value="1"/>
</dbReference>
<gene>
    <name evidence="13" type="primary">HEM14</name>
    <name evidence="13" type="ORF">FIM1_4622</name>
</gene>
<sequence length="537" mass="59369">MNPTVLKLPANAKVAVVGGGVSGLTFAYFLSKLRPDIKVTIYESKDRCGGWIHSDLIQDRHGDTVMVEKGPRTLRGVSDGTVLIVETLRDLGKEDVVQYIASDSDANKKFLLDKSNVLTPVPQTILGGIKFMMGPLGKGFFTGLVGEPFRPAKTSDADESAQNLLRRRFGNDHLSRNVFSAIFHGIYAGDIKSLSAKRTLGKMVLMEKKNGSLMKTMINNVIKRYKSKDKIAVEKGLLSQRLKHFAEVTGRSEAELVSLSRRLKKYPMLGFKTGLECYPKTLYEYLTGLPNVDIRYERVNRIKPAESQDKVLIESGSAQNPSTFDHVRSTVNPDILADVVPFEALAKKLREVKANTVILVNFYLPNKDIIPTYHGFGYLVPQCNNNHENLLGVIFDSVIEQNFKPLFSKELAKNPEAKQYTKLTAMIGGHYLGNDGSRSIPSNSIIINSVKNALQNHLHINEQDLKDATWDVTVAKDCLPQYHVGYDDWLAEAVGMLQKNFSNNVSLGGMAFSSGPGVPTVIEDAFEGAYALANTKP</sequence>
<evidence type="ECO:0000256" key="7">
    <source>
        <dbReference type="ARBA" id="ARBA00023002"/>
    </source>
</evidence>
<evidence type="ECO:0000256" key="3">
    <source>
        <dbReference type="ARBA" id="ARBA00010551"/>
    </source>
</evidence>
<keyword evidence="5 11" id="KW-0285">Flavoprotein</keyword>
<dbReference type="NCBIfam" id="TIGR00562">
    <property type="entry name" value="proto_IX_ox"/>
    <property type="match status" value="1"/>
</dbReference>
<keyword evidence="8 11" id="KW-0350">Heme biosynthesis</keyword>
<evidence type="ECO:0000256" key="1">
    <source>
        <dbReference type="ARBA" id="ARBA00002600"/>
    </source>
</evidence>
<accession>A0ABX6F1I5</accession>
<evidence type="ECO:0000256" key="5">
    <source>
        <dbReference type="ARBA" id="ARBA00022630"/>
    </source>
</evidence>
<comment type="function">
    <text evidence="1 11">Catalyzes the 6-electron oxidation of protoporphyrinogen-IX to form protoporphyrin-IX.</text>
</comment>
<evidence type="ECO:0000256" key="4">
    <source>
        <dbReference type="ARBA" id="ARBA00012867"/>
    </source>
</evidence>
<feature type="domain" description="Amine oxidase" evidence="12">
    <location>
        <begin position="21"/>
        <end position="368"/>
    </location>
</feature>
<proteinExistence type="inferred from homology"/>
<dbReference type="SUPFAM" id="SSF51905">
    <property type="entry name" value="FAD/NAD(P)-binding domain"/>
    <property type="match status" value="1"/>
</dbReference>
<organism evidence="13 14">
    <name type="scientific">Kluyveromyces marxianus</name>
    <name type="common">Yeast</name>
    <name type="synonym">Candida kefyr</name>
    <dbReference type="NCBI Taxonomy" id="4911"/>
    <lineage>
        <taxon>Eukaryota</taxon>
        <taxon>Fungi</taxon>
        <taxon>Dikarya</taxon>
        <taxon>Ascomycota</taxon>
        <taxon>Saccharomycotina</taxon>
        <taxon>Saccharomycetes</taxon>
        <taxon>Saccharomycetales</taxon>
        <taxon>Saccharomycetaceae</taxon>
        <taxon>Kluyveromyces</taxon>
    </lineage>
</organism>
<evidence type="ECO:0000256" key="10">
    <source>
        <dbReference type="ARBA" id="ARBA00047554"/>
    </source>
</evidence>
<evidence type="ECO:0000256" key="11">
    <source>
        <dbReference type="RuleBase" id="RU367069"/>
    </source>
</evidence>
<name>A0ABX6F1I5_KLUMA</name>
<keyword evidence="9 11" id="KW-0627">Porphyrin biosynthesis</keyword>
<comment type="cofactor">
    <cofactor evidence="11">
        <name>FAD</name>
        <dbReference type="ChEBI" id="CHEBI:57692"/>
    </cofactor>
    <text evidence="11">Binds 1 FAD per subunit.</text>
</comment>
<dbReference type="EMBL" id="CP015061">
    <property type="protein sequence ID" value="QGN18296.1"/>
    <property type="molecule type" value="Genomic_DNA"/>
</dbReference>
<dbReference type="InterPro" id="IPR036188">
    <property type="entry name" value="FAD/NAD-bd_sf"/>
</dbReference>
<keyword evidence="14" id="KW-1185">Reference proteome</keyword>
<dbReference type="InterPro" id="IPR002937">
    <property type="entry name" value="Amino_oxidase"/>
</dbReference>
<comment type="catalytic activity">
    <reaction evidence="10 11">
        <text>protoporphyrinogen IX + 3 O2 = protoporphyrin IX + 3 H2O2</text>
        <dbReference type="Rhea" id="RHEA:25576"/>
        <dbReference type="ChEBI" id="CHEBI:15379"/>
        <dbReference type="ChEBI" id="CHEBI:16240"/>
        <dbReference type="ChEBI" id="CHEBI:57306"/>
        <dbReference type="ChEBI" id="CHEBI:57307"/>
        <dbReference type="EC" id="1.3.3.4"/>
    </reaction>
</comment>
<dbReference type="Gene3D" id="3.50.50.60">
    <property type="entry name" value="FAD/NAD(P)-binding domain"/>
    <property type="match status" value="1"/>
</dbReference>
<evidence type="ECO:0000256" key="8">
    <source>
        <dbReference type="ARBA" id="ARBA00023133"/>
    </source>
</evidence>
<comment type="similarity">
    <text evidence="3 11">Belongs to the protoporphyrinogen/coproporphyrinogen oxidase family. Protoporphyrinogen oxidase subfamily.</text>
</comment>
<evidence type="ECO:0000313" key="13">
    <source>
        <dbReference type="EMBL" id="QGN18296.1"/>
    </source>
</evidence>